<evidence type="ECO:0000313" key="7">
    <source>
        <dbReference type="Proteomes" id="UP000178606"/>
    </source>
</evidence>
<sequence>MSNRFYIEQYERHRRKGLVNYRNNNLTEARYQFLKAAEFLFKLAKESEGRLRETRMTSAKKMVVLARELKERPAKKTAEASKPEPPKPADRAGITFADIAGLVDVKEEIRIKMIYPFLHPEKAARYRVRRGGGILLYGPPGTGKTMIARAISAELDAPFFSIAPSDILNKWVGESEKNIDHLFSTARGHDRAVIFIDEVEALTPKRRDVQEGSVMQRVVPQILGELDGFDRDEKNALLFVGATNEPWSIDGAILRPGRLDEKIYIGLPDRAARRKILDLSLAGVPLAGDIDPDALAGRLDGYSGADIAYLCRKVCETAFREAVAGAAEEPIGADGFDAVLDWLRPSVNEAELERFEEFRETGQ</sequence>
<proteinExistence type="predicted"/>
<dbReference type="InterPro" id="IPR003593">
    <property type="entry name" value="AAA+_ATPase"/>
</dbReference>
<dbReference type="Pfam" id="PF17862">
    <property type="entry name" value="AAA_lid_3"/>
    <property type="match status" value="1"/>
</dbReference>
<dbReference type="InterPro" id="IPR041569">
    <property type="entry name" value="AAA_lid_3"/>
</dbReference>
<dbReference type="SMART" id="SM00382">
    <property type="entry name" value="AAA"/>
    <property type="match status" value="1"/>
</dbReference>
<dbReference type="Proteomes" id="UP000178606">
    <property type="component" value="Unassembled WGS sequence"/>
</dbReference>
<dbReference type="InterPro" id="IPR050168">
    <property type="entry name" value="AAA_ATPase_domain"/>
</dbReference>
<dbReference type="GO" id="GO:0005524">
    <property type="term" value="F:ATP binding"/>
    <property type="evidence" value="ECO:0007669"/>
    <property type="project" value="UniProtKB-KW"/>
</dbReference>
<evidence type="ECO:0000256" key="1">
    <source>
        <dbReference type="ARBA" id="ARBA00022741"/>
    </source>
</evidence>
<dbReference type="GO" id="GO:0016887">
    <property type="term" value="F:ATP hydrolysis activity"/>
    <property type="evidence" value="ECO:0007669"/>
    <property type="project" value="InterPro"/>
</dbReference>
<dbReference type="AlphaFoldDB" id="A0A1F6C959"/>
<evidence type="ECO:0000256" key="3">
    <source>
        <dbReference type="ARBA" id="ARBA00023054"/>
    </source>
</evidence>
<reference evidence="6 7" key="1">
    <citation type="journal article" date="2016" name="Nat. Commun.">
        <title>Thousands of microbial genomes shed light on interconnected biogeochemical processes in an aquifer system.</title>
        <authorList>
            <person name="Anantharaman K."/>
            <person name="Brown C.T."/>
            <person name="Hug L.A."/>
            <person name="Sharon I."/>
            <person name="Castelle C.J."/>
            <person name="Probst A.J."/>
            <person name="Thomas B.C."/>
            <person name="Singh A."/>
            <person name="Wilkins M.J."/>
            <person name="Karaoz U."/>
            <person name="Brodie E.L."/>
            <person name="Williams K.H."/>
            <person name="Hubbard S.S."/>
            <person name="Banfield J.F."/>
        </authorList>
    </citation>
    <scope>NUCLEOTIDE SEQUENCE [LARGE SCALE GENOMIC DNA]</scope>
    <source>
        <strain evidence="7">RIFCSPLOWO2_12_FULL_64_10</strain>
    </source>
</reference>
<keyword evidence="1" id="KW-0547">Nucleotide-binding</keyword>
<dbReference type="EMBL" id="MFKF01000370">
    <property type="protein sequence ID" value="OGG45620.1"/>
    <property type="molecule type" value="Genomic_DNA"/>
</dbReference>
<organism evidence="6 7">
    <name type="scientific">Handelsmanbacteria sp. (strain RIFCSPLOWO2_12_FULL_64_10)</name>
    <dbReference type="NCBI Taxonomy" id="1817868"/>
    <lineage>
        <taxon>Bacteria</taxon>
        <taxon>Candidatus Handelsmaniibacteriota</taxon>
    </lineage>
</organism>
<name>A0A1F6C959_HANXR</name>
<evidence type="ECO:0000259" key="5">
    <source>
        <dbReference type="SMART" id="SM00382"/>
    </source>
</evidence>
<dbReference type="InterPro" id="IPR027417">
    <property type="entry name" value="P-loop_NTPase"/>
</dbReference>
<keyword evidence="2" id="KW-0067">ATP-binding</keyword>
<feature type="domain" description="AAA+ ATPase" evidence="5">
    <location>
        <begin position="130"/>
        <end position="269"/>
    </location>
</feature>
<keyword evidence="3" id="KW-0175">Coiled coil</keyword>
<dbReference type="FunFam" id="3.40.50.300:FF:001025">
    <property type="entry name" value="ATPase family, AAA domain-containing 2B"/>
    <property type="match status" value="1"/>
</dbReference>
<dbReference type="Gene3D" id="3.40.50.300">
    <property type="entry name" value="P-loop containing nucleotide triphosphate hydrolases"/>
    <property type="match status" value="1"/>
</dbReference>
<accession>A0A1F6C959</accession>
<gene>
    <name evidence="6" type="ORF">A3F84_19990</name>
</gene>
<dbReference type="SUPFAM" id="SSF52540">
    <property type="entry name" value="P-loop containing nucleoside triphosphate hydrolases"/>
    <property type="match status" value="1"/>
</dbReference>
<protein>
    <recommendedName>
        <fullName evidence="5">AAA+ ATPase domain-containing protein</fullName>
    </recommendedName>
</protein>
<evidence type="ECO:0000313" key="6">
    <source>
        <dbReference type="EMBL" id="OGG45620.1"/>
    </source>
</evidence>
<evidence type="ECO:0000256" key="2">
    <source>
        <dbReference type="ARBA" id="ARBA00022840"/>
    </source>
</evidence>
<feature type="compositionally biased region" description="Basic and acidic residues" evidence="4">
    <location>
        <begin position="72"/>
        <end position="90"/>
    </location>
</feature>
<dbReference type="PANTHER" id="PTHR23077">
    <property type="entry name" value="AAA-FAMILY ATPASE"/>
    <property type="match status" value="1"/>
</dbReference>
<dbReference type="InterPro" id="IPR003959">
    <property type="entry name" value="ATPase_AAA_core"/>
</dbReference>
<dbReference type="PANTHER" id="PTHR23077:SF171">
    <property type="entry name" value="NUCLEAR VALOSIN-CONTAINING PROTEIN-LIKE"/>
    <property type="match status" value="1"/>
</dbReference>
<dbReference type="Pfam" id="PF00004">
    <property type="entry name" value="AAA"/>
    <property type="match status" value="1"/>
</dbReference>
<feature type="region of interest" description="Disordered" evidence="4">
    <location>
        <begin position="72"/>
        <end position="92"/>
    </location>
</feature>
<evidence type="ECO:0000256" key="4">
    <source>
        <dbReference type="SAM" id="MobiDB-lite"/>
    </source>
</evidence>
<comment type="caution">
    <text evidence="6">The sequence shown here is derived from an EMBL/GenBank/DDBJ whole genome shotgun (WGS) entry which is preliminary data.</text>
</comment>
<dbReference type="Gene3D" id="1.10.8.60">
    <property type="match status" value="1"/>
</dbReference>